<evidence type="ECO:0000313" key="6">
    <source>
        <dbReference type="EMBL" id="SKA08171.1"/>
    </source>
</evidence>
<gene>
    <name evidence="6" type="ORF">SAMN05428963_105311</name>
</gene>
<evidence type="ECO:0000256" key="1">
    <source>
        <dbReference type="ARBA" id="ARBA00022553"/>
    </source>
</evidence>
<dbReference type="PROSITE" id="PS50110">
    <property type="entry name" value="RESPONSE_REGULATORY"/>
    <property type="match status" value="1"/>
</dbReference>
<sequence length="133" mass="14660">MSDAKRIAIVDDDVIISSFFMDVCELHGGEVVGMAHEADEAIDLITREKPDFVLMDVRLGGKRDGIDVAQAIQAIHEMLPETRIIFITGSSEPELLKRIGSAPVFQLMIKPVMCADLVKALGLGEMQRYRMSA</sequence>
<proteinExistence type="predicted"/>
<name>A0A1T4QXI3_9HYPH</name>
<dbReference type="OrthoDB" id="7774278at2"/>
<organism evidence="6 7">
    <name type="scientific">Consotaella salsifontis</name>
    <dbReference type="NCBI Taxonomy" id="1365950"/>
    <lineage>
        <taxon>Bacteria</taxon>
        <taxon>Pseudomonadati</taxon>
        <taxon>Pseudomonadota</taxon>
        <taxon>Alphaproteobacteria</taxon>
        <taxon>Hyphomicrobiales</taxon>
        <taxon>Aurantimonadaceae</taxon>
        <taxon>Consotaella</taxon>
    </lineage>
</organism>
<dbReference type="InterPro" id="IPR011006">
    <property type="entry name" value="CheY-like_superfamily"/>
</dbReference>
<dbReference type="SMART" id="SM00448">
    <property type="entry name" value="REC"/>
    <property type="match status" value="1"/>
</dbReference>
<keyword evidence="2" id="KW-0805">Transcription regulation</keyword>
<reference evidence="7" key="1">
    <citation type="submission" date="2017-02" db="EMBL/GenBank/DDBJ databases">
        <authorList>
            <person name="Varghese N."/>
            <person name="Submissions S."/>
        </authorList>
    </citation>
    <scope>NUCLEOTIDE SEQUENCE [LARGE SCALE GENOMIC DNA]</scope>
    <source>
        <strain evidence="7">USBA 369</strain>
    </source>
</reference>
<accession>A0A1T4QXI3</accession>
<evidence type="ECO:0000256" key="4">
    <source>
        <dbReference type="PROSITE-ProRule" id="PRU00169"/>
    </source>
</evidence>
<dbReference type="SUPFAM" id="SSF52172">
    <property type="entry name" value="CheY-like"/>
    <property type="match status" value="1"/>
</dbReference>
<dbReference type="RefSeq" id="WP_078708184.1">
    <property type="nucleotide sequence ID" value="NZ_FUXL01000005.1"/>
</dbReference>
<keyword evidence="3" id="KW-0804">Transcription</keyword>
<evidence type="ECO:0000256" key="2">
    <source>
        <dbReference type="ARBA" id="ARBA00023015"/>
    </source>
</evidence>
<dbReference type="Pfam" id="PF00072">
    <property type="entry name" value="Response_reg"/>
    <property type="match status" value="1"/>
</dbReference>
<evidence type="ECO:0000313" key="7">
    <source>
        <dbReference type="Proteomes" id="UP000190135"/>
    </source>
</evidence>
<dbReference type="Proteomes" id="UP000190135">
    <property type="component" value="Unassembled WGS sequence"/>
</dbReference>
<feature type="domain" description="Response regulatory" evidence="5">
    <location>
        <begin position="6"/>
        <end position="125"/>
    </location>
</feature>
<dbReference type="InterPro" id="IPR001789">
    <property type="entry name" value="Sig_transdc_resp-reg_receiver"/>
</dbReference>
<dbReference type="GO" id="GO:0000160">
    <property type="term" value="P:phosphorelay signal transduction system"/>
    <property type="evidence" value="ECO:0007669"/>
    <property type="project" value="InterPro"/>
</dbReference>
<dbReference type="InterPro" id="IPR050595">
    <property type="entry name" value="Bact_response_regulator"/>
</dbReference>
<keyword evidence="7" id="KW-1185">Reference proteome</keyword>
<evidence type="ECO:0000259" key="5">
    <source>
        <dbReference type="PROSITE" id="PS50110"/>
    </source>
</evidence>
<dbReference type="PANTHER" id="PTHR44591">
    <property type="entry name" value="STRESS RESPONSE REGULATOR PROTEIN 1"/>
    <property type="match status" value="1"/>
</dbReference>
<protein>
    <submittedName>
        <fullName evidence="6">Two-component system, NarL family, response regulator DesR</fullName>
    </submittedName>
</protein>
<dbReference type="PANTHER" id="PTHR44591:SF3">
    <property type="entry name" value="RESPONSE REGULATORY DOMAIN-CONTAINING PROTEIN"/>
    <property type="match status" value="1"/>
</dbReference>
<dbReference type="AlphaFoldDB" id="A0A1T4QXI3"/>
<keyword evidence="1 4" id="KW-0597">Phosphoprotein</keyword>
<evidence type="ECO:0000256" key="3">
    <source>
        <dbReference type="ARBA" id="ARBA00023163"/>
    </source>
</evidence>
<dbReference type="STRING" id="1365950.SAMN05428963_105311"/>
<dbReference type="Gene3D" id="3.40.50.2300">
    <property type="match status" value="1"/>
</dbReference>
<dbReference type="EMBL" id="FUXL01000005">
    <property type="protein sequence ID" value="SKA08171.1"/>
    <property type="molecule type" value="Genomic_DNA"/>
</dbReference>
<feature type="modified residue" description="4-aspartylphosphate" evidence="4">
    <location>
        <position position="56"/>
    </location>
</feature>